<dbReference type="STRING" id="1114924.SAMN05216258_1601"/>
<keyword evidence="2" id="KW-1185">Reference proteome</keyword>
<dbReference type="AlphaFoldDB" id="A0A1I3QRF2"/>
<evidence type="ECO:0000313" key="2">
    <source>
        <dbReference type="Proteomes" id="UP000199377"/>
    </source>
</evidence>
<evidence type="ECO:0000313" key="1">
    <source>
        <dbReference type="EMBL" id="SFJ36658.1"/>
    </source>
</evidence>
<feature type="non-terminal residue" evidence="1">
    <location>
        <position position="124"/>
    </location>
</feature>
<dbReference type="Proteomes" id="UP000199377">
    <property type="component" value="Unassembled WGS sequence"/>
</dbReference>
<name>A0A1I3QRF2_9RHOB</name>
<gene>
    <name evidence="1" type="ORF">SAMN05216258_1601</name>
</gene>
<dbReference type="Gene3D" id="3.40.50.300">
    <property type="entry name" value="P-loop containing nucleotide triphosphate hydrolases"/>
    <property type="match status" value="1"/>
</dbReference>
<reference evidence="1 2" key="1">
    <citation type="submission" date="2016-10" db="EMBL/GenBank/DDBJ databases">
        <authorList>
            <person name="de Groot N.N."/>
        </authorList>
    </citation>
    <scope>NUCLEOTIDE SEQUENCE [LARGE SCALE GENOMIC DNA]</scope>
    <source>
        <strain evidence="1 2">CGMCC 1.11030</strain>
    </source>
</reference>
<dbReference type="InterPro" id="IPR027417">
    <property type="entry name" value="P-loop_NTPase"/>
</dbReference>
<protein>
    <submittedName>
        <fullName evidence="1">Uncharacterized protein</fullName>
    </submittedName>
</protein>
<accession>A0A1I3QRF2</accession>
<organism evidence="1 2">
    <name type="scientific">Albimonas pacifica</name>
    <dbReference type="NCBI Taxonomy" id="1114924"/>
    <lineage>
        <taxon>Bacteria</taxon>
        <taxon>Pseudomonadati</taxon>
        <taxon>Pseudomonadota</taxon>
        <taxon>Alphaproteobacteria</taxon>
        <taxon>Rhodobacterales</taxon>
        <taxon>Paracoccaceae</taxon>
        <taxon>Albimonas</taxon>
    </lineage>
</organism>
<sequence>MTAPISQEEWERQRGASIDTVPTMVDDTGVDGILLPYQARAVALLERKGTDVLVVEKSRRIGLTWGLAAYAVLRAAREKAAGGMDVMYISYSREMTREFVDACAMWARAFNIAADAADEILFAD</sequence>
<proteinExistence type="predicted"/>
<dbReference type="EMBL" id="FOQH01000060">
    <property type="protein sequence ID" value="SFJ36658.1"/>
    <property type="molecule type" value="Genomic_DNA"/>
</dbReference>